<dbReference type="PANTHER" id="PTHR43744:SF2">
    <property type="entry name" value="ARABINOOLIGOSACCHARIDES TRANSPORT SYSTEM PERMEASE PROTEIN ARAQ"/>
    <property type="match status" value="1"/>
</dbReference>
<sequence length="268" mass="29741">MRKIRNLGKHIFLILFSFICIFPFYWMIVSATNESKDITMGKLSFGSALMKNISNAFANTDIVHAFLNSAFLAIVITVLSLLICSVAGYAFVIYSDKSKNILFMALIASMMVPFAAKIIPMFRMFSNLGLLNSFSAIILPAIGTPFLVFFFKQNTHAFPVETIQAARVDGLGEYGIFFRIYMPMMKSTYAAAGIFAFMASWNNYMWPLIALQSNDKFTLPLAVSNLAAGFTPDYGMVMVGIIISTIPTILVFFLLQKAFVEGMVGSVK</sequence>
<name>A0A2N5P9X9_MEDGN</name>
<comment type="caution">
    <text evidence="10">The sequence shown here is derived from an EMBL/GenBank/DDBJ whole genome shotgun (WGS) entry which is preliminary data.</text>
</comment>
<keyword evidence="3" id="KW-1003">Cell membrane</keyword>
<dbReference type="InterPro" id="IPR035906">
    <property type="entry name" value="MetI-like_sf"/>
</dbReference>
<evidence type="ECO:0000256" key="1">
    <source>
        <dbReference type="ARBA" id="ARBA00004651"/>
    </source>
</evidence>
<evidence type="ECO:0000256" key="4">
    <source>
        <dbReference type="ARBA" id="ARBA00022692"/>
    </source>
</evidence>
<accession>A0A2N5P9X9</accession>
<dbReference type="GO" id="GO:0005886">
    <property type="term" value="C:plasma membrane"/>
    <property type="evidence" value="ECO:0007669"/>
    <property type="project" value="UniProtKB-SubCell"/>
</dbReference>
<dbReference type="Proteomes" id="UP000284472">
    <property type="component" value="Unassembled WGS sequence"/>
</dbReference>
<reference evidence="9" key="3">
    <citation type="submission" date="2021-10" db="EMBL/GenBank/DDBJ databases">
        <title>Collection of gut derived symbiotic bacterial strains cultured from healthy donors.</title>
        <authorList>
            <person name="Lin H."/>
            <person name="Littmann E."/>
            <person name="Claire K."/>
            <person name="Pamer E."/>
        </authorList>
    </citation>
    <scope>NUCLEOTIDE SEQUENCE</scope>
    <source>
        <strain evidence="9">MSK.23.4</strain>
    </source>
</reference>
<dbReference type="EMBL" id="QRIS01000021">
    <property type="protein sequence ID" value="RHG82474.1"/>
    <property type="molecule type" value="Genomic_DNA"/>
</dbReference>
<dbReference type="Gene3D" id="1.10.3720.10">
    <property type="entry name" value="MetI-like"/>
    <property type="match status" value="1"/>
</dbReference>
<feature type="transmembrane region" description="Helical" evidence="7">
    <location>
        <begin position="12"/>
        <end position="29"/>
    </location>
</feature>
<evidence type="ECO:0000256" key="6">
    <source>
        <dbReference type="ARBA" id="ARBA00023136"/>
    </source>
</evidence>
<evidence type="ECO:0000313" key="14">
    <source>
        <dbReference type="EMBL" id="RHG82474.1"/>
    </source>
</evidence>
<evidence type="ECO:0000313" key="13">
    <source>
        <dbReference type="EMBL" id="RHG14473.1"/>
    </source>
</evidence>
<evidence type="ECO:0000313" key="9">
    <source>
        <dbReference type="EMBL" id="MCB5495200.1"/>
    </source>
</evidence>
<dbReference type="Proteomes" id="UP001297422">
    <property type="component" value="Unassembled WGS sequence"/>
</dbReference>
<reference evidence="16 17" key="2">
    <citation type="submission" date="2018-08" db="EMBL/GenBank/DDBJ databases">
        <title>A genome reference for cultivated species of the human gut microbiota.</title>
        <authorList>
            <person name="Zou Y."/>
            <person name="Xue W."/>
            <person name="Luo G."/>
        </authorList>
    </citation>
    <scope>NUCLEOTIDE SEQUENCE [LARGE SCALE GENOMIC DNA]</scope>
    <source>
        <strain evidence="14 17">AM21-18</strain>
        <strain evidence="13 19">AM22-7AC</strain>
        <strain evidence="12 18">AM32-6</strain>
        <strain evidence="11 16">TF01-20-2</strain>
    </source>
</reference>
<dbReference type="EMBL" id="QRIA01000032">
    <property type="protein sequence ID" value="RHG14473.1"/>
    <property type="molecule type" value="Genomic_DNA"/>
</dbReference>
<dbReference type="PANTHER" id="PTHR43744">
    <property type="entry name" value="ABC TRANSPORTER PERMEASE PROTEIN MG189-RELATED-RELATED"/>
    <property type="match status" value="1"/>
</dbReference>
<keyword evidence="2 7" id="KW-0813">Transport</keyword>
<reference evidence="10 15" key="1">
    <citation type="journal article" date="2017" name="Genome Med.">
        <title>A novel Ruminococcus gnavus clade enriched in inflammatory bowel disease patients.</title>
        <authorList>
            <person name="Hall A.B."/>
            <person name="Yassour M."/>
            <person name="Sauk J."/>
            <person name="Garner A."/>
            <person name="Jiang X."/>
            <person name="Arthur T."/>
            <person name="Lagoudas G.K."/>
            <person name="Vatanen T."/>
            <person name="Fornelos N."/>
            <person name="Wilson R."/>
            <person name="Bertha M."/>
            <person name="Cohen M."/>
            <person name="Garber J."/>
            <person name="Khalili H."/>
            <person name="Gevers D."/>
            <person name="Ananthakrishnan A.N."/>
            <person name="Kugathasan S."/>
            <person name="Lander E.S."/>
            <person name="Blainey P."/>
            <person name="Vlamakis H."/>
            <person name="Xavier R.J."/>
            <person name="Huttenhower C."/>
        </authorList>
    </citation>
    <scope>NUCLEOTIDE SEQUENCE [LARGE SCALE GENOMIC DNA]</scope>
    <source>
        <strain evidence="10 15">RJX1124</strain>
    </source>
</reference>
<dbReference type="CDD" id="cd06261">
    <property type="entry name" value="TM_PBP2"/>
    <property type="match status" value="1"/>
</dbReference>
<protein>
    <submittedName>
        <fullName evidence="9">Carbohydrate ABC transporter permease</fullName>
    </submittedName>
    <submittedName>
        <fullName evidence="10">Lactose ABC transporter permease</fullName>
    </submittedName>
</protein>
<evidence type="ECO:0000313" key="17">
    <source>
        <dbReference type="Proteomes" id="UP000283981"/>
    </source>
</evidence>
<dbReference type="PROSITE" id="PS50928">
    <property type="entry name" value="ABC_TM1"/>
    <property type="match status" value="1"/>
</dbReference>
<gene>
    <name evidence="10" type="ORF">CDL26_10490</name>
    <name evidence="14" type="ORF">DW243_12070</name>
    <name evidence="13" type="ORF">DW270_15295</name>
    <name evidence="12" type="ORF">DW812_16345</name>
    <name evidence="11" type="ORF">DXC31_13960</name>
    <name evidence="9" type="ORF">LIQ10_15910</name>
</gene>
<feature type="transmembrane region" description="Helical" evidence="7">
    <location>
        <begin position="234"/>
        <end position="255"/>
    </location>
</feature>
<evidence type="ECO:0000313" key="16">
    <source>
        <dbReference type="Proteomes" id="UP000260808"/>
    </source>
</evidence>
<comment type="subcellular location">
    <subcellularLocation>
        <location evidence="1 7">Cell membrane</location>
        <topology evidence="1 7">Multi-pass membrane protein</topology>
    </subcellularLocation>
</comment>
<proteinExistence type="inferred from homology"/>
<comment type="similarity">
    <text evidence="7">Belongs to the binding-protein-dependent transport system permease family.</text>
</comment>
<dbReference type="RefSeq" id="WP_101870909.1">
    <property type="nucleotide sequence ID" value="NZ_JAQMLH010000040.1"/>
</dbReference>
<dbReference type="EMBL" id="QSIR01000036">
    <property type="protein sequence ID" value="RHD01025.1"/>
    <property type="molecule type" value="Genomic_DNA"/>
</dbReference>
<feature type="transmembrane region" description="Helical" evidence="7">
    <location>
        <begin position="189"/>
        <end position="209"/>
    </location>
</feature>
<dbReference type="InterPro" id="IPR000515">
    <property type="entry name" value="MetI-like"/>
</dbReference>
<evidence type="ECO:0000313" key="18">
    <source>
        <dbReference type="Proteomes" id="UP000284472"/>
    </source>
</evidence>
<dbReference type="Proteomes" id="UP000260808">
    <property type="component" value="Unassembled WGS sequence"/>
</dbReference>
<dbReference type="AlphaFoldDB" id="A0A2N5P9X9"/>
<keyword evidence="4 7" id="KW-0812">Transmembrane</keyword>
<evidence type="ECO:0000256" key="2">
    <source>
        <dbReference type="ARBA" id="ARBA00022448"/>
    </source>
</evidence>
<dbReference type="SUPFAM" id="SSF161098">
    <property type="entry name" value="MetI-like"/>
    <property type="match status" value="1"/>
</dbReference>
<dbReference type="EMBL" id="NIHS01000017">
    <property type="protein sequence ID" value="PLT71941.1"/>
    <property type="molecule type" value="Genomic_DNA"/>
</dbReference>
<feature type="transmembrane region" description="Helical" evidence="7">
    <location>
        <begin position="101"/>
        <end position="122"/>
    </location>
</feature>
<keyword evidence="5 7" id="KW-1133">Transmembrane helix</keyword>
<evidence type="ECO:0000259" key="8">
    <source>
        <dbReference type="PROSITE" id="PS50928"/>
    </source>
</evidence>
<dbReference type="Proteomes" id="UP000283981">
    <property type="component" value="Unassembled WGS sequence"/>
</dbReference>
<dbReference type="Proteomes" id="UP000234891">
    <property type="component" value="Unassembled WGS sequence"/>
</dbReference>
<feature type="domain" description="ABC transmembrane type-1" evidence="8">
    <location>
        <begin position="66"/>
        <end position="255"/>
    </location>
</feature>
<dbReference type="EMBL" id="QSSX01000043">
    <property type="protein sequence ID" value="RGM20550.1"/>
    <property type="molecule type" value="Genomic_DNA"/>
</dbReference>
<feature type="transmembrane region" description="Helical" evidence="7">
    <location>
        <begin position="128"/>
        <end position="151"/>
    </location>
</feature>
<evidence type="ECO:0000313" key="12">
    <source>
        <dbReference type="EMBL" id="RHD01025.1"/>
    </source>
</evidence>
<dbReference type="Pfam" id="PF00528">
    <property type="entry name" value="BPD_transp_1"/>
    <property type="match status" value="1"/>
</dbReference>
<evidence type="ECO:0000256" key="7">
    <source>
        <dbReference type="RuleBase" id="RU363032"/>
    </source>
</evidence>
<dbReference type="Proteomes" id="UP000285697">
    <property type="component" value="Unassembled WGS sequence"/>
</dbReference>
<evidence type="ECO:0000256" key="3">
    <source>
        <dbReference type="ARBA" id="ARBA00022475"/>
    </source>
</evidence>
<evidence type="ECO:0000313" key="15">
    <source>
        <dbReference type="Proteomes" id="UP000234891"/>
    </source>
</evidence>
<dbReference type="GO" id="GO:0055085">
    <property type="term" value="P:transmembrane transport"/>
    <property type="evidence" value="ECO:0007669"/>
    <property type="project" value="InterPro"/>
</dbReference>
<dbReference type="EMBL" id="JAJBNC010000033">
    <property type="protein sequence ID" value="MCB5495200.1"/>
    <property type="molecule type" value="Genomic_DNA"/>
</dbReference>
<evidence type="ECO:0000256" key="5">
    <source>
        <dbReference type="ARBA" id="ARBA00022989"/>
    </source>
</evidence>
<organism evidence="10 15">
    <name type="scientific">Mediterraneibacter gnavus</name>
    <name type="common">Ruminococcus gnavus</name>
    <dbReference type="NCBI Taxonomy" id="33038"/>
    <lineage>
        <taxon>Bacteria</taxon>
        <taxon>Bacillati</taxon>
        <taxon>Bacillota</taxon>
        <taxon>Clostridia</taxon>
        <taxon>Lachnospirales</taxon>
        <taxon>Lachnospiraceae</taxon>
        <taxon>Mediterraneibacter</taxon>
    </lineage>
</organism>
<evidence type="ECO:0000313" key="19">
    <source>
        <dbReference type="Proteomes" id="UP000285697"/>
    </source>
</evidence>
<feature type="transmembrane region" description="Helical" evidence="7">
    <location>
        <begin position="70"/>
        <end position="94"/>
    </location>
</feature>
<keyword evidence="6 7" id="KW-0472">Membrane</keyword>
<evidence type="ECO:0000313" key="11">
    <source>
        <dbReference type="EMBL" id="RGM20550.1"/>
    </source>
</evidence>
<evidence type="ECO:0000313" key="10">
    <source>
        <dbReference type="EMBL" id="PLT71941.1"/>
    </source>
</evidence>